<feature type="domain" description="NWD1/2-like winged helix-turn-helix" evidence="5">
    <location>
        <begin position="629"/>
        <end position="750"/>
    </location>
</feature>
<feature type="repeat" description="WD" evidence="3">
    <location>
        <begin position="1227"/>
        <end position="1268"/>
    </location>
</feature>
<feature type="repeat" description="WD" evidence="3">
    <location>
        <begin position="1433"/>
        <end position="1475"/>
    </location>
</feature>
<dbReference type="CDD" id="cd00200">
    <property type="entry name" value="WD40"/>
    <property type="match status" value="2"/>
</dbReference>
<dbReference type="InterPro" id="IPR027417">
    <property type="entry name" value="P-loop_NTPase"/>
</dbReference>
<proteinExistence type="predicted"/>
<evidence type="ECO:0000313" key="10">
    <source>
        <dbReference type="RefSeq" id="XP_022237837.1"/>
    </source>
</evidence>
<dbReference type="SUPFAM" id="SSF50998">
    <property type="entry name" value="Quinoprotein alcohol dehydrogenase-like"/>
    <property type="match status" value="2"/>
</dbReference>
<feature type="compositionally biased region" description="Acidic residues" evidence="4">
    <location>
        <begin position="1732"/>
        <end position="1742"/>
    </location>
</feature>
<dbReference type="InterPro" id="IPR011047">
    <property type="entry name" value="Quinoprotein_ADH-like_sf"/>
</dbReference>
<dbReference type="RefSeq" id="XP_022237835.1">
    <property type="nucleotide sequence ID" value="XM_022382127.1"/>
</dbReference>
<dbReference type="PROSITE" id="PS50294">
    <property type="entry name" value="WD_REPEATS_REGION"/>
    <property type="match status" value="7"/>
</dbReference>
<reference evidence="7 8" key="1">
    <citation type="submission" date="2025-05" db="UniProtKB">
        <authorList>
            <consortium name="RefSeq"/>
        </authorList>
    </citation>
    <scope>IDENTIFICATION</scope>
    <source>
        <tissue evidence="7 8">Muscle</tissue>
    </source>
</reference>
<feature type="repeat" description="WD" evidence="3">
    <location>
        <begin position="1311"/>
        <end position="1352"/>
    </location>
</feature>
<accession>A0ABM1S2H9</accession>
<dbReference type="Proteomes" id="UP000694941">
    <property type="component" value="Unplaced"/>
</dbReference>
<dbReference type="Gene3D" id="2.130.10.10">
    <property type="entry name" value="YVTN repeat-like/Quinoprotein amine dehydrogenase"/>
    <property type="match status" value="4"/>
</dbReference>
<dbReference type="SUPFAM" id="SSF52540">
    <property type="entry name" value="P-loop containing nucleoside triphosphate hydrolases"/>
    <property type="match status" value="1"/>
</dbReference>
<feature type="repeat" description="WD" evidence="3">
    <location>
        <begin position="1391"/>
        <end position="1432"/>
    </location>
</feature>
<gene>
    <name evidence="7 8 9 10 11" type="primary">LOC106478511</name>
</gene>
<evidence type="ECO:0000313" key="11">
    <source>
        <dbReference type="RefSeq" id="XP_022237838.1"/>
    </source>
</evidence>
<dbReference type="PROSITE" id="PS00678">
    <property type="entry name" value="WD_REPEATS_1"/>
    <property type="match status" value="3"/>
</dbReference>
<evidence type="ECO:0000313" key="9">
    <source>
        <dbReference type="RefSeq" id="XP_022237836.1"/>
    </source>
</evidence>
<dbReference type="PRINTS" id="PR00320">
    <property type="entry name" value="GPROTEINBRPT"/>
</dbReference>
<dbReference type="RefSeq" id="XP_022237838.1">
    <property type="nucleotide sequence ID" value="XM_022382130.1"/>
</dbReference>
<dbReference type="PROSITE" id="PS50082">
    <property type="entry name" value="WD_REPEATS_2"/>
    <property type="match status" value="8"/>
</dbReference>
<dbReference type="SMART" id="SM00320">
    <property type="entry name" value="WD40"/>
    <property type="match status" value="14"/>
</dbReference>
<sequence>MVLDQDDIVQSILHGNLTNDPPSRVVKIFVSSTKSDFEHERRQLHEVVFPELQRHCSGLGIDVELEDIQQGSDVDSILEPASFAQQMHEIEVCHRDSLSCFFLSLVGNKYRPYPLPLSIESSEYSHIYNAAFDAGLDVALLDQWYKCNANLVPPAYIIEPPQTKYEHFGLRRPAQCKKKQFLQQVQSWTEDAETLTRIIQYGARVAFEEGLINQVNRQKQRRYFMSGVHAHFDEALQLSKAASQRMLCVIRQFEGLNTSDTNASSYADIASQEGATYEEESISGIQELIDSIILSLERKNVHYFSIPWLESGVDPDNSEHGNYLDKFGDVILSTLKEMISDATVSSPEWEGLPSTVKKAVQEVVLESHAHLVNAYHNLHALGVSQSLASDCGPLLHIQQLMLEDENRMRHSPVIVCGRNGSGKSTLLSQVLMYCTEWLGNDIVRIVRHVGKSLTSTYTPELLRNLCLHISLVFGFDITPKHYSFELGKLSIWFQDLLKLVETTTSDLVIVLDNLHDLRSPPNNQAAILGWLPWNLPANVHIICSVAEEHETVLGLLKSRMSTGDNLIQIPPLNHVAAVSMIQSNLKDNKHLLTTNQWYTLKERLNGQSFSPLYVKLLSHEARRWTSWQDILDNDVPQTLQELINRLLLRLESQYGTSTVRKIASYLTCTHYGLREPEILELLTAAEFEGPSAVRGDDNAREFSFMDWFGVKQELDSLLKEYYVGNRPYIHWSNSVVTEIVRERFLSNPSDARICHTDLASAFYLSFLEKAEEKVPKLLEITKGKKTDTSSDLLREVDELWFHLLLSKDYKKLKQDAICNFEFLLSAVRGASIGYLRSILEFVRSQFLDWEVELLYNMTKPSVDVLSQDPQQLATEILNWLRPYKDGTSEFLDSLVSTALRWCNSNSYPALIPQNSWLNLVLAPQVTVITCPGPISHMVSTPDSQYVLCSTQEKIIHMYNLPSKNLIKTFLGHKAAITCLHMTPSGRYLVSGSEDTDVIVWDVEKGSVKHRLSYHIAGVLCVATTNSETLVLSGSEVGVVIVARLDSGHVVQRLENHRGVINCVAVNSGDDIFVTGSSDCTVCIWCLEDFKLLNTITLTASVCYMELSRDSTFLLLGCEDNTVHVRSLTTGSDVHCLQGHSGTVTSLCFARDNCRCIVGCHNGKSYVFDILSAKLLQTLGGHSDAVTSLQTQENDTFLISAGGNKIVVWNFYSKRSEGYHPRAKVRKVDNHKDVATCLAVSRDGSLAASGSKDHSVKVWHLSARETHMTLQGHTAPITCLAFAPNGLFVVSGSEDITLRVWGLTLGLVVSTFKEHQNKIACVSVTSDSRRVLSADVQGSYRLWQADSGNQVLGYLRPLHQMSLHASTVFAIGGKNDNSVRFWPILDVDSEKSVTHSDAILCYTVTYDCKTVVTGSQDMSLKVWEVATGKLTQVLVGHEGPVTCVAVAPFSPSLVLSGSMDHNLIVWDMTTGDDNLTLRGHKEAIKTVQLTLEGSVVISGSDDNTFQIWYTQTGHRIAILDLHMTMVSMATSLHVGHIVIQLANSNLVPVIRVHNNPGKGIKLDLPPGTPVNDEGKLLGHSLRSVLPKRILLRGNLKREQSFDSFYWDLRSPKHDIGASLEDFKRIPSPFGSRETLHLAGTVWDGSVGNRPSNRSITLQDGGGIQPKSKLSKHKMLKKQHSMFACFPEFTQQPQSPLLSPQYPKVDGKGDCLVRSPVTRLAKDFPDLSHSGGLEENETTLEETESNNATLVRDSSVCSIS</sequence>
<feature type="repeat" description="WD" evidence="3">
    <location>
        <begin position="1053"/>
        <end position="1094"/>
    </location>
</feature>
<dbReference type="InterPro" id="IPR057588">
    <property type="entry name" value="NWD1/2-like_WH"/>
</dbReference>
<dbReference type="RefSeq" id="XP_022237837.1">
    <property type="nucleotide sequence ID" value="XM_022382129.1"/>
</dbReference>
<dbReference type="InterPro" id="IPR052752">
    <property type="entry name" value="NACHT-WD_repeat"/>
</dbReference>
<dbReference type="PANTHER" id="PTHR19871:SF28">
    <property type="entry name" value="AAA+ ATPASE DOMAIN-CONTAINING PROTEIN"/>
    <property type="match status" value="1"/>
</dbReference>
<feature type="region of interest" description="Disordered" evidence="4">
    <location>
        <begin position="1721"/>
        <end position="1745"/>
    </location>
</feature>
<evidence type="ECO:0000256" key="2">
    <source>
        <dbReference type="ARBA" id="ARBA00022737"/>
    </source>
</evidence>
<name>A0ABM1S2H9_LIMPO</name>
<keyword evidence="1 3" id="KW-0853">WD repeat</keyword>
<dbReference type="PANTHER" id="PTHR19871">
    <property type="entry name" value="BETA TRANSDUCIN-RELATED PROTEIN"/>
    <property type="match status" value="1"/>
</dbReference>
<protein>
    <submittedName>
        <fullName evidence="7 8">NACHT domain- and WD repeat-containing protein 1-like</fullName>
    </submittedName>
</protein>
<evidence type="ECO:0000259" key="5">
    <source>
        <dbReference type="Pfam" id="PF25469"/>
    </source>
</evidence>
<feature type="repeat" description="WD" evidence="3">
    <location>
        <begin position="1476"/>
        <end position="1517"/>
    </location>
</feature>
<dbReference type="InterPro" id="IPR001680">
    <property type="entry name" value="WD40_rpt"/>
</dbReference>
<organism evidence="6 7">
    <name type="scientific">Limulus polyphemus</name>
    <name type="common">Atlantic horseshoe crab</name>
    <dbReference type="NCBI Taxonomy" id="6850"/>
    <lineage>
        <taxon>Eukaryota</taxon>
        <taxon>Metazoa</taxon>
        <taxon>Ecdysozoa</taxon>
        <taxon>Arthropoda</taxon>
        <taxon>Chelicerata</taxon>
        <taxon>Merostomata</taxon>
        <taxon>Xiphosura</taxon>
        <taxon>Limulidae</taxon>
        <taxon>Limulus</taxon>
    </lineage>
</organism>
<evidence type="ECO:0000256" key="4">
    <source>
        <dbReference type="SAM" id="MobiDB-lite"/>
    </source>
</evidence>
<feature type="repeat" description="WD" evidence="3">
    <location>
        <begin position="969"/>
        <end position="1010"/>
    </location>
</feature>
<evidence type="ECO:0000256" key="1">
    <source>
        <dbReference type="ARBA" id="ARBA00022574"/>
    </source>
</evidence>
<dbReference type="Gene3D" id="3.40.50.300">
    <property type="entry name" value="P-loop containing nucleotide triphosphate hydrolases"/>
    <property type="match status" value="1"/>
</dbReference>
<dbReference type="RefSeq" id="XP_022237836.1">
    <property type="nucleotide sequence ID" value="XM_022382128.1"/>
</dbReference>
<evidence type="ECO:0000313" key="7">
    <source>
        <dbReference type="RefSeq" id="XP_022237834.1"/>
    </source>
</evidence>
<keyword evidence="2" id="KW-0677">Repeat</keyword>
<dbReference type="RefSeq" id="XP_022237834.1">
    <property type="nucleotide sequence ID" value="XM_022382126.1"/>
</dbReference>
<dbReference type="InterPro" id="IPR019775">
    <property type="entry name" value="WD40_repeat_CS"/>
</dbReference>
<dbReference type="Pfam" id="PF00400">
    <property type="entry name" value="WD40"/>
    <property type="match status" value="10"/>
</dbReference>
<evidence type="ECO:0000256" key="3">
    <source>
        <dbReference type="PROSITE-ProRule" id="PRU00221"/>
    </source>
</evidence>
<evidence type="ECO:0000313" key="8">
    <source>
        <dbReference type="RefSeq" id="XP_022237835.1"/>
    </source>
</evidence>
<keyword evidence="6" id="KW-1185">Reference proteome</keyword>
<feature type="repeat" description="WD" evidence="3">
    <location>
        <begin position="1269"/>
        <end position="1310"/>
    </location>
</feature>
<evidence type="ECO:0000313" key="6">
    <source>
        <dbReference type="Proteomes" id="UP000694941"/>
    </source>
</evidence>
<dbReference type="InterPro" id="IPR015943">
    <property type="entry name" value="WD40/YVTN_repeat-like_dom_sf"/>
</dbReference>
<dbReference type="Pfam" id="PF25469">
    <property type="entry name" value="WHD_NWD1"/>
    <property type="match status" value="1"/>
</dbReference>
<dbReference type="InterPro" id="IPR020472">
    <property type="entry name" value="WD40_PAC1"/>
</dbReference>
<dbReference type="GeneID" id="106478511"/>